<dbReference type="OrthoDB" id="10263032at2759"/>
<dbReference type="InterPro" id="IPR011990">
    <property type="entry name" value="TPR-like_helical_dom_sf"/>
</dbReference>
<protein>
    <submittedName>
        <fullName evidence="4">N-alpha-acetyltransferase 16, NatA auxiliary subunit</fullName>
    </submittedName>
</protein>
<evidence type="ECO:0000256" key="1">
    <source>
        <dbReference type="ARBA" id="ARBA00022737"/>
    </source>
</evidence>
<evidence type="ECO:0000313" key="5">
    <source>
        <dbReference type="Proteomes" id="UP000440578"/>
    </source>
</evidence>
<dbReference type="Pfam" id="PF12569">
    <property type="entry name" value="NatA_aux_su"/>
    <property type="match status" value="2"/>
</dbReference>
<organism evidence="4 5">
    <name type="scientific">Amphibalanus amphitrite</name>
    <name type="common">Striped barnacle</name>
    <name type="synonym">Balanus amphitrite</name>
    <dbReference type="NCBI Taxonomy" id="1232801"/>
    <lineage>
        <taxon>Eukaryota</taxon>
        <taxon>Metazoa</taxon>
        <taxon>Ecdysozoa</taxon>
        <taxon>Arthropoda</taxon>
        <taxon>Crustacea</taxon>
        <taxon>Multicrustacea</taxon>
        <taxon>Cirripedia</taxon>
        <taxon>Thoracica</taxon>
        <taxon>Thoracicalcarea</taxon>
        <taxon>Balanomorpha</taxon>
        <taxon>Balanoidea</taxon>
        <taxon>Balanidae</taxon>
        <taxon>Amphibalaninae</taxon>
        <taxon>Amphibalanus</taxon>
    </lineage>
</organism>
<dbReference type="InterPro" id="IPR021183">
    <property type="entry name" value="NatA_aux_su"/>
</dbReference>
<dbReference type="GO" id="GO:0031415">
    <property type="term" value="C:NatA complex"/>
    <property type="evidence" value="ECO:0007669"/>
    <property type="project" value="TreeGrafter"/>
</dbReference>
<dbReference type="InterPro" id="IPR019734">
    <property type="entry name" value="TPR_rpt"/>
</dbReference>
<dbReference type="PANTHER" id="PTHR22767">
    <property type="entry name" value="N-TERMINAL ACETYLTRANSFERASE-RELATED"/>
    <property type="match status" value="1"/>
</dbReference>
<dbReference type="AlphaFoldDB" id="A0A6A4VC31"/>
<evidence type="ECO:0000256" key="2">
    <source>
        <dbReference type="ARBA" id="ARBA00022803"/>
    </source>
</evidence>
<sequence length="458" mass="53214">MPSTETLSMKGLILNCLGKKEEAYDYVRKGLRNNLKSHVCWHVYGILQRSDKKYDEAIKCYRNALKWDKDNIQILRDLSQLQIQMRDLEGYRETRYQLFVLRPTQRVSWIGYALSQHLAKDHDMALSILETFRETLTKDSADYEQSELMLYQAMVIREAGRLREALEHLDKYEAQICDKVTVQEMRAEILLELDRGSESAAIYRALLKRNPESRRHFAALERALAPATEEERLAIYQEYQQLFPRAHAPKKLQLYIVRGEKFVALADEFLRQGLRKGAPPLFTDMSSLYHDAEWIGVIESLVLGFERSLAETGYFSAAGLWRRTLAVAHAGNAMEASKWMDEAQGMDTADRYINSKAAKYMLRANMLSEAEELCSKFTREGVQATEDLNNMQCMWYLTETARAYQRLGRWGDALKKCHEVDRVSLSSRQMAAWIQSCCLECWCPINCYQFENEFVNKM</sequence>
<gene>
    <name evidence="4" type="primary">NAA16</name>
    <name evidence="4" type="ORF">FJT64_014367</name>
</gene>
<keyword evidence="1" id="KW-0677">Repeat</keyword>
<comment type="caution">
    <text evidence="4">The sequence shown here is derived from an EMBL/GenBank/DDBJ whole genome shotgun (WGS) entry which is preliminary data.</text>
</comment>
<evidence type="ECO:0000256" key="3">
    <source>
        <dbReference type="PROSITE-ProRule" id="PRU00339"/>
    </source>
</evidence>
<keyword evidence="4" id="KW-0808">Transferase</keyword>
<proteinExistence type="predicted"/>
<keyword evidence="5" id="KW-1185">Reference proteome</keyword>
<reference evidence="4 5" key="1">
    <citation type="submission" date="2019-07" db="EMBL/GenBank/DDBJ databases">
        <title>Draft genome assembly of a fouling barnacle, Amphibalanus amphitrite (Darwin, 1854): The first reference genome for Thecostraca.</title>
        <authorList>
            <person name="Kim W."/>
        </authorList>
    </citation>
    <scope>NUCLEOTIDE SEQUENCE [LARGE SCALE GENOMIC DNA]</scope>
    <source>
        <strain evidence="4">SNU_AA5</strain>
        <tissue evidence="4">Soma without cirri and trophi</tissue>
    </source>
</reference>
<accession>A0A6A4VC31</accession>
<dbReference type="SUPFAM" id="SSF48452">
    <property type="entry name" value="TPR-like"/>
    <property type="match status" value="2"/>
</dbReference>
<name>A0A6A4VC31_AMPAM</name>
<dbReference type="GO" id="GO:0016740">
    <property type="term" value="F:transferase activity"/>
    <property type="evidence" value="ECO:0007669"/>
    <property type="project" value="UniProtKB-KW"/>
</dbReference>
<dbReference type="PROSITE" id="PS50005">
    <property type="entry name" value="TPR"/>
    <property type="match status" value="1"/>
</dbReference>
<dbReference type="EMBL" id="VIIS01002210">
    <property type="protein sequence ID" value="KAF0287181.1"/>
    <property type="molecule type" value="Genomic_DNA"/>
</dbReference>
<dbReference type="Pfam" id="PF13181">
    <property type="entry name" value="TPR_8"/>
    <property type="match status" value="1"/>
</dbReference>
<dbReference type="SMART" id="SM00028">
    <property type="entry name" value="TPR"/>
    <property type="match status" value="3"/>
</dbReference>
<dbReference type="Gene3D" id="1.25.40.1040">
    <property type="match status" value="2"/>
</dbReference>
<dbReference type="PANTHER" id="PTHR22767:SF2">
    <property type="entry name" value="N(ALPHA)-ACETYLTRANSFERASE 15_16, ISOFORM A"/>
    <property type="match status" value="1"/>
</dbReference>
<dbReference type="Proteomes" id="UP000440578">
    <property type="component" value="Unassembled WGS sequence"/>
</dbReference>
<keyword evidence="2 3" id="KW-0802">TPR repeat</keyword>
<feature type="repeat" description="TPR" evidence="3">
    <location>
        <begin position="38"/>
        <end position="71"/>
    </location>
</feature>
<evidence type="ECO:0000313" key="4">
    <source>
        <dbReference type="EMBL" id="KAF0287181.1"/>
    </source>
</evidence>